<protein>
    <submittedName>
        <fullName evidence="3">Uncharacterized protein</fullName>
    </submittedName>
</protein>
<keyword evidence="2" id="KW-1133">Transmembrane helix</keyword>
<feature type="region of interest" description="Disordered" evidence="1">
    <location>
        <begin position="23"/>
        <end position="43"/>
    </location>
</feature>
<keyword evidence="4" id="KW-1185">Reference proteome</keyword>
<reference evidence="4" key="1">
    <citation type="submission" date="2014-04" db="EMBL/GenBank/DDBJ databases">
        <title>Evolutionary Origins and Diversification of the Mycorrhizal Mutualists.</title>
        <authorList>
            <consortium name="DOE Joint Genome Institute"/>
            <consortium name="Mycorrhizal Genomics Consortium"/>
            <person name="Kohler A."/>
            <person name="Kuo A."/>
            <person name="Nagy L.G."/>
            <person name="Floudas D."/>
            <person name="Copeland A."/>
            <person name="Barry K.W."/>
            <person name="Cichocki N."/>
            <person name="Veneault-Fourrey C."/>
            <person name="LaButti K."/>
            <person name="Lindquist E.A."/>
            <person name="Lipzen A."/>
            <person name="Lundell T."/>
            <person name="Morin E."/>
            <person name="Murat C."/>
            <person name="Riley R."/>
            <person name="Ohm R."/>
            <person name="Sun H."/>
            <person name="Tunlid A."/>
            <person name="Henrissat B."/>
            <person name="Grigoriev I.V."/>
            <person name="Hibbett D.S."/>
            <person name="Martin F."/>
        </authorList>
    </citation>
    <scope>NUCLEOTIDE SEQUENCE [LARGE SCALE GENOMIC DNA]</scope>
    <source>
        <strain evidence="4">FD-334 SS-4</strain>
    </source>
</reference>
<accession>A0A0D2MJN3</accession>
<organism evidence="3 4">
    <name type="scientific">Hypholoma sublateritium (strain FD-334 SS-4)</name>
    <dbReference type="NCBI Taxonomy" id="945553"/>
    <lineage>
        <taxon>Eukaryota</taxon>
        <taxon>Fungi</taxon>
        <taxon>Dikarya</taxon>
        <taxon>Basidiomycota</taxon>
        <taxon>Agaricomycotina</taxon>
        <taxon>Agaricomycetes</taxon>
        <taxon>Agaricomycetidae</taxon>
        <taxon>Agaricales</taxon>
        <taxon>Agaricineae</taxon>
        <taxon>Strophariaceae</taxon>
        <taxon>Hypholoma</taxon>
    </lineage>
</organism>
<sequence length="263" mass="29690">MAIKNGCGIRATETELHVVQPARSSAFSPPRFSATSADPHHGHARARERCAASVCGNGKTRYDDQSFREDAFKVEIYDHDLFLELCLAERWPPLFLFGHGRRAPLNTPIPRGVQDPRRSLHILCFSRVRPWSKRASETTPSLRRLRNIYDLLAPSVVRPTDAHPAVQRKDSIHLFGEMRSKPGRSEIYQVDSILGALLGRALAAVYVLFLFGNGRSVTLKHRRAECKILEEFHDSGSQISLGVLSINTLKFKLPRSQRELEEE</sequence>
<keyword evidence="2" id="KW-0472">Membrane</keyword>
<dbReference type="Proteomes" id="UP000054270">
    <property type="component" value="Unassembled WGS sequence"/>
</dbReference>
<gene>
    <name evidence="3" type="ORF">HYPSUDRAFT_54085</name>
</gene>
<dbReference type="AlphaFoldDB" id="A0A0D2MJN3"/>
<evidence type="ECO:0000256" key="1">
    <source>
        <dbReference type="SAM" id="MobiDB-lite"/>
    </source>
</evidence>
<evidence type="ECO:0000256" key="2">
    <source>
        <dbReference type="SAM" id="Phobius"/>
    </source>
</evidence>
<feature type="transmembrane region" description="Helical" evidence="2">
    <location>
        <begin position="193"/>
        <end position="213"/>
    </location>
</feature>
<keyword evidence="2" id="KW-0812">Transmembrane</keyword>
<dbReference type="EMBL" id="KN817540">
    <property type="protein sequence ID" value="KJA23913.1"/>
    <property type="molecule type" value="Genomic_DNA"/>
</dbReference>
<evidence type="ECO:0000313" key="4">
    <source>
        <dbReference type="Proteomes" id="UP000054270"/>
    </source>
</evidence>
<name>A0A0D2MJN3_HYPSF</name>
<proteinExistence type="predicted"/>
<evidence type="ECO:0000313" key="3">
    <source>
        <dbReference type="EMBL" id="KJA23913.1"/>
    </source>
</evidence>